<evidence type="ECO:0000259" key="7">
    <source>
        <dbReference type="Pfam" id="PF04572"/>
    </source>
</evidence>
<evidence type="ECO:0000256" key="2">
    <source>
        <dbReference type="ARBA" id="ARBA00009003"/>
    </source>
</evidence>
<keyword evidence="9" id="KW-1185">Reference proteome</keyword>
<dbReference type="InterPro" id="IPR007577">
    <property type="entry name" value="GlycoTrfase_DXD_sugar-bd_CS"/>
</dbReference>
<gene>
    <name evidence="8" type="ORF">SPARVUS_LOCUS1474862</name>
</gene>
<evidence type="ECO:0000256" key="5">
    <source>
        <dbReference type="ARBA" id="ARBA00023034"/>
    </source>
</evidence>
<dbReference type="Proteomes" id="UP001162483">
    <property type="component" value="Unassembled WGS sequence"/>
</dbReference>
<evidence type="ECO:0000313" key="8">
    <source>
        <dbReference type="EMBL" id="CAI9538726.1"/>
    </source>
</evidence>
<dbReference type="PANTHER" id="PTHR12042:SF16">
    <property type="entry name" value="ALPHA-1,4-N-ACETYLGLUCOSAMINYLTRANSFERASE"/>
    <property type="match status" value="1"/>
</dbReference>
<feature type="domain" description="Alpha 1,4-glycosyltransferase" evidence="7">
    <location>
        <begin position="186"/>
        <end position="311"/>
    </location>
</feature>
<dbReference type="Gene3D" id="3.90.550.20">
    <property type="match status" value="1"/>
</dbReference>
<comment type="subcellular location">
    <subcellularLocation>
        <location evidence="1">Golgi apparatus membrane</location>
        <topology evidence="1">Single-pass type II membrane protein</topology>
    </subcellularLocation>
</comment>
<keyword evidence="4" id="KW-0808">Transferase</keyword>
<evidence type="ECO:0000256" key="4">
    <source>
        <dbReference type="ARBA" id="ARBA00022679"/>
    </source>
</evidence>
<keyword evidence="6" id="KW-0472">Membrane</keyword>
<keyword evidence="5" id="KW-0333">Golgi apparatus</keyword>
<keyword evidence="3" id="KW-0328">Glycosyltransferase</keyword>
<dbReference type="InterPro" id="IPR007652">
    <property type="entry name" value="A1-4-GlycosylTfrase_dom"/>
</dbReference>
<dbReference type="Pfam" id="PF04572">
    <property type="entry name" value="Gb3_synth"/>
    <property type="match status" value="1"/>
</dbReference>
<dbReference type="SUPFAM" id="SSF53448">
    <property type="entry name" value="Nucleotide-diphospho-sugar transferases"/>
    <property type="match status" value="1"/>
</dbReference>
<evidence type="ECO:0000256" key="6">
    <source>
        <dbReference type="ARBA" id="ARBA00023136"/>
    </source>
</evidence>
<name>A0ABN9ARQ7_9NEOB</name>
<evidence type="ECO:0000256" key="1">
    <source>
        <dbReference type="ARBA" id="ARBA00004323"/>
    </source>
</evidence>
<dbReference type="PANTHER" id="PTHR12042">
    <property type="entry name" value="LACTOSYLCERAMIDE 4-ALPHA-GALACTOSYLTRANSFERASE ALPHA- 1,4-GALACTOSYLTRANSFERASE"/>
    <property type="match status" value="1"/>
</dbReference>
<evidence type="ECO:0000313" key="9">
    <source>
        <dbReference type="Proteomes" id="UP001162483"/>
    </source>
</evidence>
<dbReference type="EMBL" id="CATNWA010000964">
    <property type="protein sequence ID" value="CAI9538726.1"/>
    <property type="molecule type" value="Genomic_DNA"/>
</dbReference>
<reference evidence="8" key="1">
    <citation type="submission" date="2023-05" db="EMBL/GenBank/DDBJ databases">
        <authorList>
            <person name="Stuckert A."/>
        </authorList>
    </citation>
    <scope>NUCLEOTIDE SEQUENCE</scope>
</reference>
<protein>
    <recommendedName>
        <fullName evidence="7">Alpha 1,4-glycosyltransferase domain-containing protein</fullName>
    </recommendedName>
</protein>
<comment type="caution">
    <text evidence="8">The sequence shown here is derived from an EMBL/GenBank/DDBJ whole genome shotgun (WGS) entry which is preliminary data.</text>
</comment>
<dbReference type="InterPro" id="IPR029044">
    <property type="entry name" value="Nucleotide-diphossugar_trans"/>
</dbReference>
<organism evidence="8 9">
    <name type="scientific">Staurois parvus</name>
    <dbReference type="NCBI Taxonomy" id="386267"/>
    <lineage>
        <taxon>Eukaryota</taxon>
        <taxon>Metazoa</taxon>
        <taxon>Chordata</taxon>
        <taxon>Craniata</taxon>
        <taxon>Vertebrata</taxon>
        <taxon>Euteleostomi</taxon>
        <taxon>Amphibia</taxon>
        <taxon>Batrachia</taxon>
        <taxon>Anura</taxon>
        <taxon>Neobatrachia</taxon>
        <taxon>Ranoidea</taxon>
        <taxon>Ranidae</taxon>
        <taxon>Staurois</taxon>
    </lineage>
</organism>
<sequence length="320" mass="36756">MGHDTANTIVSVNQSDGATTVGTTKHSKVTPEEILSGGNSIVFLETSERIQLPSLVLCAIESAAQVYPHRSVVLFMKGLNHTNAEDQENVLSHYPTLLSLDNIYIFPLIMEDIFNNTPLFNWYEKINSTLEKYWIHVSSDGCRLALIWKYGGIYMDTDIISIWPIPHMDFLAGESHQYSSNGVFGFPPQHNFTWTCMENFVKNYNGNSWGNQGPHLFTRVLKTVCDLPRFNNTEDIMCGNISFLNPQRFYPINYPSWGKFYEVWTKLPTFNESYALHLWNFMNHNRKAMLPGSNTLVEHLYQQHCPSTYATLQRNESIYT</sequence>
<comment type="similarity">
    <text evidence="2">Belongs to the glycosyltransferase 32 family.</text>
</comment>
<dbReference type="Pfam" id="PF04488">
    <property type="entry name" value="Gly_transf_sug"/>
    <property type="match status" value="1"/>
</dbReference>
<proteinExistence type="inferred from homology"/>
<dbReference type="InterPro" id="IPR051981">
    <property type="entry name" value="Glycosyltransf_32"/>
</dbReference>
<evidence type="ECO:0000256" key="3">
    <source>
        <dbReference type="ARBA" id="ARBA00022676"/>
    </source>
</evidence>
<accession>A0ABN9ARQ7</accession>